<dbReference type="InterPro" id="IPR036397">
    <property type="entry name" value="RNaseH_sf"/>
</dbReference>
<protein>
    <recommendedName>
        <fullName evidence="1">Tf2-1-like SH3-like domain-containing protein</fullName>
    </recommendedName>
</protein>
<feature type="domain" description="Tf2-1-like SH3-like" evidence="1">
    <location>
        <begin position="100"/>
        <end position="144"/>
    </location>
</feature>
<accession>A0A507C8F1</accession>
<name>A0A507C8F1_9FUNG</name>
<proteinExistence type="predicted"/>
<comment type="caution">
    <text evidence="2">The sequence shown here is derived from an EMBL/GenBank/DDBJ whole genome shotgun (WGS) entry which is preliminary data.</text>
</comment>
<dbReference type="Proteomes" id="UP000320475">
    <property type="component" value="Unassembled WGS sequence"/>
</dbReference>
<gene>
    <name evidence="2" type="ORF">SeLEV6574_g08301</name>
</gene>
<reference evidence="2 3" key="1">
    <citation type="journal article" date="2019" name="Sci. Rep.">
        <title>Comparative genomics of chytrid fungi reveal insights into the obligate biotrophic and pathogenic lifestyle of Synchytrium endobioticum.</title>
        <authorList>
            <person name="van de Vossenberg B.T.L.H."/>
            <person name="Warris S."/>
            <person name="Nguyen H.D.T."/>
            <person name="van Gent-Pelzer M.P.E."/>
            <person name="Joly D.L."/>
            <person name="van de Geest H.C."/>
            <person name="Bonants P.J.M."/>
            <person name="Smith D.S."/>
            <person name="Levesque C.A."/>
            <person name="van der Lee T.A.J."/>
        </authorList>
    </citation>
    <scope>NUCLEOTIDE SEQUENCE [LARGE SCALE GENOMIC DNA]</scope>
    <source>
        <strain evidence="2 3">LEV6574</strain>
    </source>
</reference>
<evidence type="ECO:0000313" key="3">
    <source>
        <dbReference type="Proteomes" id="UP000320475"/>
    </source>
</evidence>
<evidence type="ECO:0000259" key="1">
    <source>
        <dbReference type="Pfam" id="PF24626"/>
    </source>
</evidence>
<dbReference type="Pfam" id="PF24626">
    <property type="entry name" value="SH3_Tf2-1"/>
    <property type="match status" value="1"/>
</dbReference>
<sequence>MDQSNWASLLPQAAFSYNNSNKQSISMSPFTATTGQDANSGYMVAESTIPAKFEVPRATDIKARMESVQLRLQACLELAQEYYKKYADEHRRGADEFNIGDEVLLSGKNIKSLMPTPKLDGKYYGPYYIEKKISDVAYQLQLPHCHK</sequence>
<dbReference type="AlphaFoldDB" id="A0A507C8F1"/>
<dbReference type="VEuPathDB" id="FungiDB:SeMB42_g03329"/>
<dbReference type="Gene3D" id="3.30.420.10">
    <property type="entry name" value="Ribonuclease H-like superfamily/Ribonuclease H"/>
    <property type="match status" value="1"/>
</dbReference>
<dbReference type="EMBL" id="QEAM01000836">
    <property type="protein sequence ID" value="TPX34276.1"/>
    <property type="molecule type" value="Genomic_DNA"/>
</dbReference>
<evidence type="ECO:0000313" key="2">
    <source>
        <dbReference type="EMBL" id="TPX34276.1"/>
    </source>
</evidence>
<dbReference type="GO" id="GO:0003676">
    <property type="term" value="F:nucleic acid binding"/>
    <property type="evidence" value="ECO:0007669"/>
    <property type="project" value="InterPro"/>
</dbReference>
<dbReference type="InterPro" id="IPR056924">
    <property type="entry name" value="SH3_Tf2-1"/>
</dbReference>
<dbReference type="OrthoDB" id="2447315at2759"/>
<organism evidence="2 3">
    <name type="scientific">Synchytrium endobioticum</name>
    <dbReference type="NCBI Taxonomy" id="286115"/>
    <lineage>
        <taxon>Eukaryota</taxon>
        <taxon>Fungi</taxon>
        <taxon>Fungi incertae sedis</taxon>
        <taxon>Chytridiomycota</taxon>
        <taxon>Chytridiomycota incertae sedis</taxon>
        <taxon>Chytridiomycetes</taxon>
        <taxon>Synchytriales</taxon>
        <taxon>Synchytriaceae</taxon>
        <taxon>Synchytrium</taxon>
    </lineage>
</organism>